<name>A0A1Q8CBV0_9PSEU</name>
<dbReference type="Pfam" id="PF08044">
    <property type="entry name" value="DUF1707"/>
    <property type="match status" value="1"/>
</dbReference>
<gene>
    <name evidence="8" type="ORF">BU204_29775</name>
</gene>
<evidence type="ECO:0000256" key="1">
    <source>
        <dbReference type="ARBA" id="ARBA00004141"/>
    </source>
</evidence>
<keyword evidence="3 5" id="KW-1133">Transmembrane helix</keyword>
<keyword evidence="2 5" id="KW-0812">Transmembrane</keyword>
<dbReference type="InterPro" id="IPR007829">
    <property type="entry name" value="TM2"/>
</dbReference>
<dbReference type="GO" id="GO:0016020">
    <property type="term" value="C:membrane"/>
    <property type="evidence" value="ECO:0007669"/>
    <property type="project" value="UniProtKB-SubCell"/>
</dbReference>
<feature type="domain" description="DUF1707" evidence="7">
    <location>
        <begin position="10"/>
        <end position="62"/>
    </location>
</feature>
<dbReference type="Proteomes" id="UP000185596">
    <property type="component" value="Unassembled WGS sequence"/>
</dbReference>
<sequence>MGAPLGNDEIRAGTAERESAVEALGTHFAEGRLRVEEYEERVGAALDSRTRGELRRLFEDLPAPYPPFLAPPAAPLPVFPQAPPPPVVYSDKSRVAAGVMQLLLPFGVGRFYTGHTAIGLAQLFTAFMFVGVIWSMIDGILLLVNGGTDPRGRPLRD</sequence>
<comment type="subcellular location">
    <subcellularLocation>
        <location evidence="1">Membrane</location>
        <topology evidence="1">Multi-pass membrane protein</topology>
    </subcellularLocation>
</comment>
<evidence type="ECO:0000256" key="4">
    <source>
        <dbReference type="ARBA" id="ARBA00023136"/>
    </source>
</evidence>
<keyword evidence="9" id="KW-1185">Reference proteome</keyword>
<evidence type="ECO:0000256" key="5">
    <source>
        <dbReference type="SAM" id="Phobius"/>
    </source>
</evidence>
<dbReference type="EMBL" id="MSIE01000065">
    <property type="protein sequence ID" value="OLF11843.1"/>
    <property type="molecule type" value="Genomic_DNA"/>
</dbReference>
<evidence type="ECO:0000313" key="9">
    <source>
        <dbReference type="Proteomes" id="UP000185596"/>
    </source>
</evidence>
<dbReference type="InterPro" id="IPR012551">
    <property type="entry name" value="DUF1707_SHOCT-like"/>
</dbReference>
<dbReference type="AlphaFoldDB" id="A0A1Q8CBV0"/>
<evidence type="ECO:0000256" key="2">
    <source>
        <dbReference type="ARBA" id="ARBA00022692"/>
    </source>
</evidence>
<proteinExistence type="predicted"/>
<feature type="domain" description="TM2" evidence="6">
    <location>
        <begin position="91"/>
        <end position="140"/>
    </location>
</feature>
<evidence type="ECO:0000256" key="3">
    <source>
        <dbReference type="ARBA" id="ARBA00022989"/>
    </source>
</evidence>
<organism evidence="8 9">
    <name type="scientific">Actinophytocola xanthii</name>
    <dbReference type="NCBI Taxonomy" id="1912961"/>
    <lineage>
        <taxon>Bacteria</taxon>
        <taxon>Bacillati</taxon>
        <taxon>Actinomycetota</taxon>
        <taxon>Actinomycetes</taxon>
        <taxon>Pseudonocardiales</taxon>
        <taxon>Pseudonocardiaceae</taxon>
    </lineage>
</organism>
<feature type="transmembrane region" description="Helical" evidence="5">
    <location>
        <begin position="119"/>
        <end position="144"/>
    </location>
</feature>
<protein>
    <submittedName>
        <fullName evidence="8">Uncharacterized protein</fullName>
    </submittedName>
</protein>
<dbReference type="RefSeq" id="WP_075129106.1">
    <property type="nucleotide sequence ID" value="NZ_MSIE01000065.1"/>
</dbReference>
<evidence type="ECO:0000259" key="6">
    <source>
        <dbReference type="Pfam" id="PF05154"/>
    </source>
</evidence>
<dbReference type="Pfam" id="PF05154">
    <property type="entry name" value="TM2"/>
    <property type="match status" value="1"/>
</dbReference>
<evidence type="ECO:0000259" key="7">
    <source>
        <dbReference type="Pfam" id="PF08044"/>
    </source>
</evidence>
<keyword evidence="4 5" id="KW-0472">Membrane</keyword>
<accession>A0A1Q8CBV0</accession>
<reference evidence="8 9" key="1">
    <citation type="submission" date="2016-12" db="EMBL/GenBank/DDBJ databases">
        <title>The draft genome sequence of Actinophytocola sp. 11-183.</title>
        <authorList>
            <person name="Wang W."/>
            <person name="Yuan L."/>
        </authorList>
    </citation>
    <scope>NUCLEOTIDE SEQUENCE [LARGE SCALE GENOMIC DNA]</scope>
    <source>
        <strain evidence="8 9">11-183</strain>
    </source>
</reference>
<dbReference type="STRING" id="1912961.BU204_29775"/>
<evidence type="ECO:0000313" key="8">
    <source>
        <dbReference type="EMBL" id="OLF11843.1"/>
    </source>
</evidence>
<comment type="caution">
    <text evidence="8">The sequence shown here is derived from an EMBL/GenBank/DDBJ whole genome shotgun (WGS) entry which is preliminary data.</text>
</comment>